<dbReference type="PROSITE" id="PS50911">
    <property type="entry name" value="CHAP"/>
    <property type="match status" value="1"/>
</dbReference>
<evidence type="ECO:0000256" key="1">
    <source>
        <dbReference type="ARBA" id="ARBA00022729"/>
    </source>
</evidence>
<evidence type="ECO:0000259" key="3">
    <source>
        <dbReference type="PROSITE" id="PS50911"/>
    </source>
</evidence>
<evidence type="ECO:0000256" key="2">
    <source>
        <dbReference type="SAM" id="SignalP"/>
    </source>
</evidence>
<sequence>MRIRTSGGTGLSRRLSAAAVSCLAFLSVLTATAPSAHAGDGPAGDVFVSLSDGGRFVQNGWKWHDHFGIGNETPLTGDFDGDGKDDAVTFTRGDTADVYVSLSDGGRFVQDGWRWHEHFAVGNETPLTGDFDGDGKDDIVTFTRGDAADVYVSLSDGTKFVQDAWKWHEHFSIGDEVPAVGDFNGDGKDDIATFTRGDTADVWVALSNGQGFGTSSVWHNHFGVGGEVVDTGDFDGDGKDDIVTFTRGDAADVYVSLSDGTKFVQDAWKWHDGFAVGNEIPTVGDFNGDGKDDVVTFTRGGAADVFVATSDGAKFLGTGQKWHDSFAVGTEVPRAGDFNGDHRADVATFLLGGTSALRQHIADIARSQIGATNGKCAYGPCGLDWCAMFATWTWERAGIVGVPRGSYVATALGAWGQQRGLFKARPAGQTGSPAVGDWAVYGAPGSGTGGHVSVVVAVHGDGTITTVNGNYNDRVVETRINPATHRAGSRNVLISGYVSPPGA</sequence>
<dbReference type="InterPro" id="IPR028994">
    <property type="entry name" value="Integrin_alpha_N"/>
</dbReference>
<dbReference type="InterPro" id="IPR013517">
    <property type="entry name" value="FG-GAP"/>
</dbReference>
<feature type="domain" description="Peptidase C51" evidence="3">
    <location>
        <begin position="361"/>
        <end position="499"/>
    </location>
</feature>
<reference evidence="4 5" key="1">
    <citation type="submission" date="2022-05" db="EMBL/GenBank/DDBJ databases">
        <title>Genome Resource of Streptomyces lavenduligriseus GA1-1, a Strain with Broad-Spectrum Antifungal Activity against Phytopathogenic Fungi.</title>
        <authorList>
            <person name="Qi D."/>
        </authorList>
    </citation>
    <scope>NUCLEOTIDE SEQUENCE [LARGE SCALE GENOMIC DNA]</scope>
    <source>
        <strain evidence="4 5">GA1-1</strain>
    </source>
</reference>
<dbReference type="SUPFAM" id="SSF69318">
    <property type="entry name" value="Integrin alpha N-terminal domain"/>
    <property type="match status" value="1"/>
</dbReference>
<dbReference type="PANTHER" id="PTHR46580">
    <property type="entry name" value="SENSOR KINASE-RELATED"/>
    <property type="match status" value="1"/>
</dbReference>
<proteinExistence type="predicted"/>
<evidence type="ECO:0000313" key="5">
    <source>
        <dbReference type="Proteomes" id="UP001202052"/>
    </source>
</evidence>
<dbReference type="Gene3D" id="3.90.1720.10">
    <property type="entry name" value="endopeptidase domain like (from Nostoc punctiforme)"/>
    <property type="match status" value="1"/>
</dbReference>
<keyword evidence="1 2" id="KW-0732">Signal</keyword>
<gene>
    <name evidence="4" type="ORF">M4438_12615</name>
</gene>
<dbReference type="Proteomes" id="UP001202052">
    <property type="component" value="Unassembled WGS sequence"/>
</dbReference>
<protein>
    <submittedName>
        <fullName evidence="4">FG-GAP-like repeat-containing protein</fullName>
    </submittedName>
</protein>
<dbReference type="EMBL" id="JAMCCK010000018">
    <property type="protein sequence ID" value="MCL3994356.1"/>
    <property type="molecule type" value="Genomic_DNA"/>
</dbReference>
<dbReference type="RefSeq" id="WP_249459213.1">
    <property type="nucleotide sequence ID" value="NZ_JAMCCK010000018.1"/>
</dbReference>
<dbReference type="Pfam" id="PF05257">
    <property type="entry name" value="CHAP"/>
    <property type="match status" value="1"/>
</dbReference>
<dbReference type="InterPro" id="IPR038765">
    <property type="entry name" value="Papain-like_cys_pep_sf"/>
</dbReference>
<feature type="chain" id="PRO_5045562158" evidence="2">
    <location>
        <begin position="39"/>
        <end position="503"/>
    </location>
</feature>
<evidence type="ECO:0000313" key="4">
    <source>
        <dbReference type="EMBL" id="MCL3994356.1"/>
    </source>
</evidence>
<organism evidence="4 5">
    <name type="scientific">Streptomyces lavenduligriseus</name>
    <dbReference type="NCBI Taxonomy" id="67315"/>
    <lineage>
        <taxon>Bacteria</taxon>
        <taxon>Bacillati</taxon>
        <taxon>Actinomycetota</taxon>
        <taxon>Actinomycetes</taxon>
        <taxon>Kitasatosporales</taxon>
        <taxon>Streptomycetaceae</taxon>
        <taxon>Streptomyces</taxon>
    </lineage>
</organism>
<accession>A0ABT0NSR8</accession>
<dbReference type="SUPFAM" id="SSF54001">
    <property type="entry name" value="Cysteine proteinases"/>
    <property type="match status" value="1"/>
</dbReference>
<comment type="caution">
    <text evidence="4">The sequence shown here is derived from an EMBL/GenBank/DDBJ whole genome shotgun (WGS) entry which is preliminary data.</text>
</comment>
<feature type="signal peptide" evidence="2">
    <location>
        <begin position="1"/>
        <end position="38"/>
    </location>
</feature>
<keyword evidence="5" id="KW-1185">Reference proteome</keyword>
<dbReference type="InterPro" id="IPR007921">
    <property type="entry name" value="CHAP_dom"/>
</dbReference>
<name>A0ABT0NSR8_9ACTN</name>
<dbReference type="PANTHER" id="PTHR46580:SF4">
    <property type="entry name" value="ATP_GTP-BINDING PROTEIN"/>
    <property type="match status" value="1"/>
</dbReference>
<dbReference type="Gene3D" id="2.40.128.340">
    <property type="match status" value="3"/>
</dbReference>
<dbReference type="Pfam" id="PF13517">
    <property type="entry name" value="FG-GAP_3"/>
    <property type="match status" value="2"/>
</dbReference>